<dbReference type="OrthoDB" id="6359816at2759"/>
<dbReference type="PANTHER" id="PTHR24413">
    <property type="entry name" value="SPECKLE-TYPE POZ PROTEIN"/>
    <property type="match status" value="1"/>
</dbReference>
<reference evidence="4 5" key="1">
    <citation type="submission" date="2015-12" db="EMBL/GenBank/DDBJ databases">
        <title>The genome of Folsomia candida.</title>
        <authorList>
            <person name="Faddeeva A."/>
            <person name="Derks M.F."/>
            <person name="Anvar Y."/>
            <person name="Smit S."/>
            <person name="Van Straalen N."/>
            <person name="Roelofs D."/>
        </authorList>
    </citation>
    <scope>NUCLEOTIDE SEQUENCE [LARGE SCALE GENOMIC DNA]</scope>
    <source>
        <strain evidence="4 5">VU population</strain>
        <tissue evidence="4">Whole body</tissue>
    </source>
</reference>
<comment type="caution">
    <text evidence="4">The sequence shown here is derived from an EMBL/GenBank/DDBJ whole genome shotgun (WGS) entry which is preliminary data.</text>
</comment>
<dbReference type="FunFam" id="3.30.710.10:FF:000159">
    <property type="entry name" value="Speckle-type POZ protein B"/>
    <property type="match status" value="1"/>
</dbReference>
<dbReference type="EMBL" id="LNIX01000002">
    <property type="protein sequence ID" value="OXA59947.1"/>
    <property type="molecule type" value="Genomic_DNA"/>
</dbReference>
<dbReference type="GO" id="GO:0030163">
    <property type="term" value="P:protein catabolic process"/>
    <property type="evidence" value="ECO:0007669"/>
    <property type="project" value="UniProtKB-ARBA"/>
</dbReference>
<dbReference type="Gene3D" id="3.30.710.10">
    <property type="entry name" value="Potassium Channel Kv1.1, Chain A"/>
    <property type="match status" value="1"/>
</dbReference>
<dbReference type="AlphaFoldDB" id="A0A226ES11"/>
<dbReference type="SUPFAM" id="SSF54695">
    <property type="entry name" value="POZ domain"/>
    <property type="match status" value="1"/>
</dbReference>
<evidence type="ECO:0000256" key="1">
    <source>
        <dbReference type="SAM" id="MobiDB-lite"/>
    </source>
</evidence>
<protein>
    <submittedName>
        <fullName evidence="4">BTB and MATH domain-containing protein 43</fullName>
    </submittedName>
</protein>
<keyword evidence="5" id="KW-1185">Reference proteome</keyword>
<feature type="compositionally biased region" description="Basic and acidic residues" evidence="1">
    <location>
        <begin position="191"/>
        <end position="205"/>
    </location>
</feature>
<dbReference type="Proteomes" id="UP000198287">
    <property type="component" value="Unassembled WGS sequence"/>
</dbReference>
<dbReference type="Pfam" id="PF00651">
    <property type="entry name" value="BTB"/>
    <property type="match status" value="1"/>
</dbReference>
<accession>A0A226ES11</accession>
<evidence type="ECO:0000259" key="2">
    <source>
        <dbReference type="PROSITE" id="PS50097"/>
    </source>
</evidence>
<name>A0A226ES11_FOLCA</name>
<evidence type="ECO:0000313" key="5">
    <source>
        <dbReference type="Proteomes" id="UP000198287"/>
    </source>
</evidence>
<dbReference type="STRING" id="158441.A0A226ES11"/>
<dbReference type="Gene3D" id="2.60.210.10">
    <property type="entry name" value="Apoptosis, Tumor Necrosis Factor Receptor Associated Protein 2, Chain A"/>
    <property type="match status" value="1"/>
</dbReference>
<gene>
    <name evidence="4" type="ORF">Fcan01_04367</name>
</gene>
<dbReference type="PROSITE" id="PS50144">
    <property type="entry name" value="MATH"/>
    <property type="match status" value="1"/>
</dbReference>
<dbReference type="InterPro" id="IPR011333">
    <property type="entry name" value="SKP1/BTB/POZ_sf"/>
</dbReference>
<dbReference type="InterPro" id="IPR008974">
    <property type="entry name" value="TRAF-like"/>
</dbReference>
<organism evidence="4 5">
    <name type="scientific">Folsomia candida</name>
    <name type="common">Springtail</name>
    <dbReference type="NCBI Taxonomy" id="158441"/>
    <lineage>
        <taxon>Eukaryota</taxon>
        <taxon>Metazoa</taxon>
        <taxon>Ecdysozoa</taxon>
        <taxon>Arthropoda</taxon>
        <taxon>Hexapoda</taxon>
        <taxon>Collembola</taxon>
        <taxon>Entomobryomorpha</taxon>
        <taxon>Isotomoidea</taxon>
        <taxon>Isotomidae</taxon>
        <taxon>Proisotominae</taxon>
        <taxon>Folsomia</taxon>
    </lineage>
</organism>
<dbReference type="InterPro" id="IPR002083">
    <property type="entry name" value="MATH/TRAF_dom"/>
</dbReference>
<dbReference type="SMART" id="SM00225">
    <property type="entry name" value="BTB"/>
    <property type="match status" value="1"/>
</dbReference>
<feature type="region of interest" description="Disordered" evidence="1">
    <location>
        <begin position="182"/>
        <end position="205"/>
    </location>
</feature>
<sequence>MAMASRATSKSIICSETEVEMHRIIYNWDINNFDRICTPESDEFEPISSTPFRAGQEINRESEWDLILSAEGGYLQIWLYLKKIYNEMIKDISVNLTVLILKSDGTTLLRRRCDKNQTFTAEDNGWGMGYIITIETLWEERENYLMDNKLRLQIQLDILGEVTSRFKTPGTGTLLLSRPLGLPSGKRKRTHCDDSDTTDHEDPGSTIMKRDMKKLLKSQNDADMTIECGKKSFSVHKLILSARSKVFSAMFKHDTVETRSHIVKIPDVPESTMESLLEYIYTGGVAMPSDVEEIMSLVEASDKYQLNELKNRCLRSLCTQITPENVGRITILSYMHNAELIIQEELRQYCRSNWDSLLKKKSFKECLVTSPRAFFDDIKSLSGVDSD</sequence>
<dbReference type="PROSITE" id="PS50097">
    <property type="entry name" value="BTB"/>
    <property type="match status" value="1"/>
</dbReference>
<evidence type="ECO:0000259" key="3">
    <source>
        <dbReference type="PROSITE" id="PS50144"/>
    </source>
</evidence>
<dbReference type="SUPFAM" id="SSF49599">
    <property type="entry name" value="TRAF domain-like"/>
    <property type="match status" value="1"/>
</dbReference>
<feature type="domain" description="MATH" evidence="3">
    <location>
        <begin position="23"/>
        <end position="156"/>
    </location>
</feature>
<feature type="domain" description="BTB" evidence="2">
    <location>
        <begin position="222"/>
        <end position="289"/>
    </location>
</feature>
<dbReference type="InterPro" id="IPR000210">
    <property type="entry name" value="BTB/POZ_dom"/>
</dbReference>
<dbReference type="OMA" id="ERENYLM"/>
<dbReference type="CDD" id="cd18186">
    <property type="entry name" value="BTB_POZ_ZBTB_KLHL-like"/>
    <property type="match status" value="1"/>
</dbReference>
<proteinExistence type="predicted"/>
<evidence type="ECO:0000313" key="4">
    <source>
        <dbReference type="EMBL" id="OXA59947.1"/>
    </source>
</evidence>